<sequence length="711" mass="82858">MQTEQNIEEKQDLKYGQTQRIEKEQRITKQKLFFSSRCKWITFSITLLSISAVATFLAIYLTKTKTNLVPTLNQYQRDDFQQKDQICVISKSQELHNCTEIHLNTTRVTTDVNQQNATSLLILQGLKISLNQYNSDGTVQSSDLLEQNMNIEQQLQRLLRRLDSNNNQTNNNNICEGIPENECGDVNELPLLTVITDQQTGEVQKIGIPSKMSDLFLQPLLSNIMHISPNLEEPSNNTINDGRRILQEEFSNLYYIGKQAFYPKTTKKVSWFGGTIISKKITKQDLIESSQAEGINYFEKFEQSQETGLDNYNFLVSSRISTSSLLDNSIKQLNQDENTQQENFQTEFSGDSNLITTETKQDSDLSQALEEIQEYQTINYFLIQEIQNKVFTQPQIENDKQDIQNDLEKSDGNRLLQYNGEATIYNTNQQSQTGACEEDGFNFYTSLNIIQVEIMNQKISQKLEVSGNSKNKSTEINFNQCVALNNDCVIQLFFLKFQFEHPKFNQIQFQNKKRLFKEKINILQYGFEIFADMNSSFNFEVLLVNSTTQKGFRYKAFIELILNTYGELNIVDVISIRQSTYGTIFKGDVSRFLAFKKRTITKEEESIISKVPDPSTQLVMREIASIDYTKYFFQQDYMLELLNLDIYAQKKYPIFTMKRKCWKIIRKKYCIDIPVITISDWKDIFRKNYQKAKFQDRSVFYTFKSKCYEDN</sequence>
<evidence type="ECO:0000313" key="4">
    <source>
        <dbReference type="Proteomes" id="UP000692954"/>
    </source>
</evidence>
<dbReference type="Proteomes" id="UP000692954">
    <property type="component" value="Unassembled WGS sequence"/>
</dbReference>
<keyword evidence="2" id="KW-0812">Transmembrane</keyword>
<feature type="transmembrane region" description="Helical" evidence="2">
    <location>
        <begin position="40"/>
        <end position="61"/>
    </location>
</feature>
<evidence type="ECO:0008006" key="5">
    <source>
        <dbReference type="Google" id="ProtNLM"/>
    </source>
</evidence>
<evidence type="ECO:0000313" key="3">
    <source>
        <dbReference type="EMBL" id="CAD8047119.1"/>
    </source>
</evidence>
<reference evidence="3" key="1">
    <citation type="submission" date="2021-01" db="EMBL/GenBank/DDBJ databases">
        <authorList>
            <consortium name="Genoscope - CEA"/>
            <person name="William W."/>
        </authorList>
    </citation>
    <scope>NUCLEOTIDE SEQUENCE</scope>
</reference>
<feature type="coiled-coil region" evidence="1">
    <location>
        <begin position="141"/>
        <end position="172"/>
    </location>
</feature>
<keyword evidence="2" id="KW-0472">Membrane</keyword>
<keyword evidence="4" id="KW-1185">Reference proteome</keyword>
<protein>
    <recommendedName>
        <fullName evidence="5">Transmembrane protein</fullName>
    </recommendedName>
</protein>
<evidence type="ECO:0000256" key="2">
    <source>
        <dbReference type="SAM" id="Phobius"/>
    </source>
</evidence>
<organism evidence="3 4">
    <name type="scientific">Paramecium sonneborni</name>
    <dbReference type="NCBI Taxonomy" id="65129"/>
    <lineage>
        <taxon>Eukaryota</taxon>
        <taxon>Sar</taxon>
        <taxon>Alveolata</taxon>
        <taxon>Ciliophora</taxon>
        <taxon>Intramacronucleata</taxon>
        <taxon>Oligohymenophorea</taxon>
        <taxon>Peniculida</taxon>
        <taxon>Parameciidae</taxon>
        <taxon>Paramecium</taxon>
    </lineage>
</organism>
<accession>A0A8S1K0W1</accession>
<name>A0A8S1K0W1_9CILI</name>
<keyword evidence="1" id="KW-0175">Coiled coil</keyword>
<dbReference type="EMBL" id="CAJJDN010000002">
    <property type="protein sequence ID" value="CAD8047119.1"/>
    <property type="molecule type" value="Genomic_DNA"/>
</dbReference>
<keyword evidence="2" id="KW-1133">Transmembrane helix</keyword>
<evidence type="ECO:0000256" key="1">
    <source>
        <dbReference type="SAM" id="Coils"/>
    </source>
</evidence>
<proteinExistence type="predicted"/>
<dbReference type="AlphaFoldDB" id="A0A8S1K0W1"/>
<comment type="caution">
    <text evidence="3">The sequence shown here is derived from an EMBL/GenBank/DDBJ whole genome shotgun (WGS) entry which is preliminary data.</text>
</comment>
<gene>
    <name evidence="3" type="ORF">PSON_ATCC_30995.1.T0020233</name>
</gene>